<evidence type="ECO:0000313" key="4">
    <source>
        <dbReference type="Proteomes" id="UP000254465"/>
    </source>
</evidence>
<evidence type="ECO:0000313" key="3">
    <source>
        <dbReference type="EMBL" id="STO71713.1"/>
    </source>
</evidence>
<sequence>MNKVYKIIFDPILGLFKVVSELAKGKGKTNSKSLKSKAVLLALAFVFPQELIANDGIATASSGSTEPTNNNGMIIRASRTSGGDTPRATVIDNATNAIAIGNEAKLGVDGTGHLKGNNATVVGSYARAYNTGDTVYGTYSQANGSQVLGPNFVLGNSFDDLVTNGQYWVLTNGRRVVSRGGGGGDNVALGFKALSFGLQSVSVGMKILQVVIMQ</sequence>
<dbReference type="InterPro" id="IPR011049">
    <property type="entry name" value="Serralysin-like_metalloprot_C"/>
</dbReference>
<dbReference type="Pfam" id="PF13018">
    <property type="entry name" value="ESPR"/>
    <property type="match status" value="1"/>
</dbReference>
<feature type="region of interest" description="Disordered" evidence="1">
    <location>
        <begin position="59"/>
        <end position="84"/>
    </location>
</feature>
<dbReference type="AlphaFoldDB" id="A0A377I932"/>
<proteinExistence type="predicted"/>
<feature type="compositionally biased region" description="Polar residues" evidence="1">
    <location>
        <begin position="59"/>
        <end position="83"/>
    </location>
</feature>
<name>A0A377I932_AVIPA</name>
<evidence type="ECO:0000259" key="2">
    <source>
        <dbReference type="Pfam" id="PF13018"/>
    </source>
</evidence>
<dbReference type="InterPro" id="IPR024973">
    <property type="entry name" value="ESPR"/>
</dbReference>
<reference evidence="3 4" key="1">
    <citation type="submission" date="2018-06" db="EMBL/GenBank/DDBJ databases">
        <authorList>
            <consortium name="Pathogen Informatics"/>
            <person name="Doyle S."/>
        </authorList>
    </citation>
    <scope>NUCLEOTIDE SEQUENCE [LARGE SCALE GENOMIC DNA]</scope>
    <source>
        <strain evidence="3 4">NCTC11296</strain>
    </source>
</reference>
<dbReference type="RefSeq" id="WP_017806007.1">
    <property type="nucleotide sequence ID" value="NZ_PQVK01000055.1"/>
</dbReference>
<feature type="domain" description="ESPR" evidence="2">
    <location>
        <begin position="1"/>
        <end position="46"/>
    </location>
</feature>
<gene>
    <name evidence="3" type="primary">caaA5_1</name>
    <name evidence="3" type="ORF">NCTC11296_01626</name>
</gene>
<organism evidence="3 4">
    <name type="scientific">Avibacterium paragallinarum</name>
    <name type="common">Haemophilus gallinarum</name>
    <dbReference type="NCBI Taxonomy" id="728"/>
    <lineage>
        <taxon>Bacteria</taxon>
        <taxon>Pseudomonadati</taxon>
        <taxon>Pseudomonadota</taxon>
        <taxon>Gammaproteobacteria</taxon>
        <taxon>Pasteurellales</taxon>
        <taxon>Pasteurellaceae</taxon>
        <taxon>Avibacterium</taxon>
    </lineage>
</organism>
<dbReference type="Proteomes" id="UP000254465">
    <property type="component" value="Unassembled WGS sequence"/>
</dbReference>
<evidence type="ECO:0000256" key="1">
    <source>
        <dbReference type="SAM" id="MobiDB-lite"/>
    </source>
</evidence>
<accession>A0A377I932</accession>
<protein>
    <submittedName>
        <fullName evidence="3">Trimeric autotransporter adhesin</fullName>
    </submittedName>
</protein>
<dbReference type="EMBL" id="UGHK01000002">
    <property type="protein sequence ID" value="STO71713.1"/>
    <property type="molecule type" value="Genomic_DNA"/>
</dbReference>
<dbReference type="Gene3D" id="2.150.10.10">
    <property type="entry name" value="Serralysin-like metalloprotease, C-terminal"/>
    <property type="match status" value="1"/>
</dbReference>